<protein>
    <submittedName>
        <fullName evidence="1">Uncharacterized protein</fullName>
    </submittedName>
</protein>
<evidence type="ECO:0000313" key="1">
    <source>
        <dbReference type="EMBL" id="QIB26913.1"/>
    </source>
</evidence>
<organism evidence="1 2">
    <name type="scientific">Caloranaerobacter azorensis</name>
    <dbReference type="NCBI Taxonomy" id="116090"/>
    <lineage>
        <taxon>Bacteria</taxon>
        <taxon>Bacillati</taxon>
        <taxon>Bacillota</taxon>
        <taxon>Tissierellia</taxon>
        <taxon>Tissierellales</taxon>
        <taxon>Thermohalobacteraceae</taxon>
        <taxon>Caloranaerobacter</taxon>
    </lineage>
</organism>
<dbReference type="RefSeq" id="WP_163234863.1">
    <property type="nucleotide sequence ID" value="NZ_CP048617.1"/>
</dbReference>
<dbReference type="AlphaFoldDB" id="A0A6P1YDS9"/>
<sequence length="148" mass="17261">MPTRVLKTTYKEEILDFKTVQKYRYDTELKYRGIPEVQAPWYVQVAGLFCKKLGIILTSLGVAQAITENYFSSQNATLEDEFWGYQDIEDAMDFGNYDLALIRHKCELIEIIIEGEVAYTGWVITSVPEELAYRKYEDTGWTYVNNQK</sequence>
<name>A0A6P1YDS9_9FIRM</name>
<proteinExistence type="predicted"/>
<accession>A0A6P1YDS9</accession>
<reference evidence="1 2" key="1">
    <citation type="submission" date="2020-02" db="EMBL/GenBank/DDBJ databases">
        <title>Thermophilic hydrogen producing bacteria, Caloranaerobacter azorensis.</title>
        <authorList>
            <person name="Baek K."/>
        </authorList>
    </citation>
    <scope>NUCLEOTIDE SEQUENCE [LARGE SCALE GENOMIC DNA]</scope>
    <source>
        <strain evidence="1 2">T3-1</strain>
    </source>
</reference>
<dbReference type="KEGG" id="cazo:G3A45_06170"/>
<dbReference type="EMBL" id="CP048617">
    <property type="protein sequence ID" value="QIB26913.1"/>
    <property type="molecule type" value="Genomic_DNA"/>
</dbReference>
<evidence type="ECO:0000313" key="2">
    <source>
        <dbReference type="Proteomes" id="UP000464452"/>
    </source>
</evidence>
<dbReference type="Proteomes" id="UP000464452">
    <property type="component" value="Chromosome"/>
</dbReference>
<gene>
    <name evidence="1" type="ORF">G3A45_06170</name>
</gene>